<gene>
    <name evidence="2" type="ORF">OEW28_13900</name>
</gene>
<sequence>MNFAAVERQEWRKGAVAMNYASHFALAAEQCVPAMVDKVGRPCRALDLCCGHAIIARGLLDRGCEVTAADFSPAMLDLARELVPEARLVEADAMDLPFSEAEFDAVTIGFGIPHVPDPVRVFRECARVLRPGGVLVYSVWHGPERESVLNAVFEAIARFGDPGVSLPPGPGANDYAQPGIAGPALDAAGFLPPDFATVSSVWSLDQPDAPVRLFQQGTARGGYVLRQQSNRALNAIRASVANWVIGACADKGPPWHIPIPAAVVSARRR</sequence>
<dbReference type="InterPro" id="IPR029063">
    <property type="entry name" value="SAM-dependent_MTases_sf"/>
</dbReference>
<dbReference type="Pfam" id="PF08241">
    <property type="entry name" value="Methyltransf_11"/>
    <property type="match status" value="1"/>
</dbReference>
<dbReference type="PANTHER" id="PTHR43591">
    <property type="entry name" value="METHYLTRANSFERASE"/>
    <property type="match status" value="1"/>
</dbReference>
<dbReference type="GO" id="GO:0032259">
    <property type="term" value="P:methylation"/>
    <property type="evidence" value="ECO:0007669"/>
    <property type="project" value="UniProtKB-KW"/>
</dbReference>
<name>A0ABT2ZF03_9RHOB</name>
<evidence type="ECO:0000313" key="2">
    <source>
        <dbReference type="EMBL" id="MCV2869723.1"/>
    </source>
</evidence>
<accession>A0ABT2ZF03</accession>
<dbReference type="InterPro" id="IPR013216">
    <property type="entry name" value="Methyltransf_11"/>
</dbReference>
<keyword evidence="3" id="KW-1185">Reference proteome</keyword>
<dbReference type="RefSeq" id="WP_263735402.1">
    <property type="nucleotide sequence ID" value="NZ_JAOWKY010000004.1"/>
</dbReference>
<protein>
    <submittedName>
        <fullName evidence="2">Methyltransferase domain-containing protein</fullName>
    </submittedName>
</protein>
<keyword evidence="2" id="KW-0808">Transferase</keyword>
<keyword evidence="2" id="KW-0489">Methyltransferase</keyword>
<dbReference type="Gene3D" id="3.40.50.150">
    <property type="entry name" value="Vaccinia Virus protein VP39"/>
    <property type="match status" value="1"/>
</dbReference>
<dbReference type="GO" id="GO:0008168">
    <property type="term" value="F:methyltransferase activity"/>
    <property type="evidence" value="ECO:0007669"/>
    <property type="project" value="UniProtKB-KW"/>
</dbReference>
<comment type="caution">
    <text evidence="2">The sequence shown here is derived from an EMBL/GenBank/DDBJ whole genome shotgun (WGS) entry which is preliminary data.</text>
</comment>
<dbReference type="PANTHER" id="PTHR43591:SF24">
    <property type="entry name" value="2-METHOXY-6-POLYPRENYL-1,4-BENZOQUINOL METHYLASE, MITOCHONDRIAL"/>
    <property type="match status" value="1"/>
</dbReference>
<evidence type="ECO:0000259" key="1">
    <source>
        <dbReference type="Pfam" id="PF08241"/>
    </source>
</evidence>
<dbReference type="EMBL" id="JAOWKY010000004">
    <property type="protein sequence ID" value="MCV2869723.1"/>
    <property type="molecule type" value="Genomic_DNA"/>
</dbReference>
<dbReference type="CDD" id="cd02440">
    <property type="entry name" value="AdoMet_MTases"/>
    <property type="match status" value="1"/>
</dbReference>
<evidence type="ECO:0000313" key="3">
    <source>
        <dbReference type="Proteomes" id="UP001652542"/>
    </source>
</evidence>
<organism evidence="2 3">
    <name type="scientific">Albidovulum marisflavi</name>
    <dbReference type="NCBI Taxonomy" id="2984159"/>
    <lineage>
        <taxon>Bacteria</taxon>
        <taxon>Pseudomonadati</taxon>
        <taxon>Pseudomonadota</taxon>
        <taxon>Alphaproteobacteria</taxon>
        <taxon>Rhodobacterales</taxon>
        <taxon>Paracoccaceae</taxon>
        <taxon>Albidovulum</taxon>
    </lineage>
</organism>
<dbReference type="SUPFAM" id="SSF53335">
    <property type="entry name" value="S-adenosyl-L-methionine-dependent methyltransferases"/>
    <property type="match status" value="1"/>
</dbReference>
<feature type="domain" description="Methyltransferase type 11" evidence="1">
    <location>
        <begin position="46"/>
        <end position="136"/>
    </location>
</feature>
<proteinExistence type="predicted"/>
<dbReference type="Proteomes" id="UP001652542">
    <property type="component" value="Unassembled WGS sequence"/>
</dbReference>
<reference evidence="2 3" key="1">
    <citation type="submission" date="2022-10" db="EMBL/GenBank/DDBJ databases">
        <title>Defluviimonas sp. nov., isolated from ocean surface water.</title>
        <authorList>
            <person name="He W."/>
            <person name="Wang L."/>
            <person name="Zhang D.-F."/>
        </authorList>
    </citation>
    <scope>NUCLEOTIDE SEQUENCE [LARGE SCALE GENOMIC DNA]</scope>
    <source>
        <strain evidence="2 3">WL0002</strain>
    </source>
</reference>